<dbReference type="GO" id="GO:0005673">
    <property type="term" value="C:transcription factor TFIIE complex"/>
    <property type="evidence" value="ECO:0007669"/>
    <property type="project" value="TreeGrafter"/>
</dbReference>
<feature type="compositionally biased region" description="Basic and acidic residues" evidence="4">
    <location>
        <begin position="417"/>
        <end position="427"/>
    </location>
</feature>
<protein>
    <submittedName>
        <fullName evidence="6">General transcription factor</fullName>
    </submittedName>
</protein>
<dbReference type="SMART" id="SM00531">
    <property type="entry name" value="TFIIE"/>
    <property type="match status" value="1"/>
</dbReference>
<dbReference type="Pfam" id="PF02002">
    <property type="entry name" value="TFIIE_alpha"/>
    <property type="match status" value="1"/>
</dbReference>
<dbReference type="InterPro" id="IPR024550">
    <property type="entry name" value="TFIIEa/SarR/Rpc3_HTH_dom"/>
</dbReference>
<dbReference type="EMBL" id="BAABME010001177">
    <property type="protein sequence ID" value="GAA0148045.1"/>
    <property type="molecule type" value="Genomic_DNA"/>
</dbReference>
<dbReference type="InterPro" id="IPR039997">
    <property type="entry name" value="TFE"/>
</dbReference>
<proteinExistence type="inferred from homology"/>
<dbReference type="SUPFAM" id="SSF57783">
    <property type="entry name" value="Zinc beta-ribbon"/>
    <property type="match status" value="1"/>
</dbReference>
<dbReference type="PANTHER" id="PTHR13097:SF7">
    <property type="entry name" value="GENERAL TRANSCRIPTION FACTOR IIE SUBUNIT 1"/>
    <property type="match status" value="1"/>
</dbReference>
<gene>
    <name evidence="6" type="ORF">LIER_07592</name>
</gene>
<keyword evidence="7" id="KW-1185">Reference proteome</keyword>
<evidence type="ECO:0000256" key="2">
    <source>
        <dbReference type="ARBA" id="ARBA00023015"/>
    </source>
</evidence>
<dbReference type="FunFam" id="3.30.40.10:FF:000269">
    <property type="entry name" value="Transcription initiation factor IIE subunit alpha"/>
    <property type="match status" value="1"/>
</dbReference>
<feature type="compositionally biased region" description="Acidic residues" evidence="4">
    <location>
        <begin position="428"/>
        <end position="441"/>
    </location>
</feature>
<feature type="domain" description="HTH TFE/IIEalpha-type" evidence="5">
    <location>
        <begin position="6"/>
        <end position="152"/>
    </location>
</feature>
<sequence length="473" mass="53055">MSIEPFNRLVKLAARAFYDDITKGDNPSKNTRSDNRGIAVVVLDALTRRQWVREEDLAKDLKLQTKQLRRTLRFFEQEKLIAVDHRKETAKSAKIYNSAFNDNNNYYVHSANGNGNGSSINNGGNGMGDDKVKMHTHSYCCLDYAQIHDVVRYRLHRMRKYLRDQLDDKNKIQEYLCSDCGKKYNALDVSRLISMEDMNFHCERCNAELVAEMDNAGEGAGEGDDNARKRSREKYNDMLNRMEVQLKPLVEQLNRVKDLAVPELGSLQAWEARALAAARAANGGSGGDPRANQGFGTRMPFVGEPKIEVAISGVDDTGGSIAAQNGNEPIKVLPPWMIKQGMKLTKEQLGELKEEPMDGSLDPLGSSDDKKKAVTEPEDSKHVQEEFMKAYYAAYIKREQETTVAASDAHLSSTERLVGEKSKRGDNDDGEDVEWEEEAPVDENTSGNFKVDLNVEAGVSEEEDEDDIDWEEG</sequence>
<feature type="compositionally biased region" description="Basic and acidic residues" evidence="4">
    <location>
        <begin position="367"/>
        <end position="381"/>
    </location>
</feature>
<feature type="compositionally biased region" description="Acidic residues" evidence="4">
    <location>
        <begin position="459"/>
        <end position="473"/>
    </location>
</feature>
<dbReference type="AlphaFoldDB" id="A0AAV3P8W4"/>
<dbReference type="Proteomes" id="UP001454036">
    <property type="component" value="Unassembled WGS sequence"/>
</dbReference>
<keyword evidence="3" id="KW-0804">Transcription</keyword>
<feature type="region of interest" description="Disordered" evidence="4">
    <location>
        <begin position="404"/>
        <end position="473"/>
    </location>
</feature>
<evidence type="ECO:0000256" key="1">
    <source>
        <dbReference type="ARBA" id="ARBA00008947"/>
    </source>
</evidence>
<accession>A0AAV3P8W4</accession>
<evidence type="ECO:0000313" key="7">
    <source>
        <dbReference type="Proteomes" id="UP001454036"/>
    </source>
</evidence>
<organism evidence="6 7">
    <name type="scientific">Lithospermum erythrorhizon</name>
    <name type="common">Purple gromwell</name>
    <name type="synonym">Lithospermum officinale var. erythrorhizon</name>
    <dbReference type="NCBI Taxonomy" id="34254"/>
    <lineage>
        <taxon>Eukaryota</taxon>
        <taxon>Viridiplantae</taxon>
        <taxon>Streptophyta</taxon>
        <taxon>Embryophyta</taxon>
        <taxon>Tracheophyta</taxon>
        <taxon>Spermatophyta</taxon>
        <taxon>Magnoliopsida</taxon>
        <taxon>eudicotyledons</taxon>
        <taxon>Gunneridae</taxon>
        <taxon>Pentapetalae</taxon>
        <taxon>asterids</taxon>
        <taxon>lamiids</taxon>
        <taxon>Boraginales</taxon>
        <taxon>Boraginaceae</taxon>
        <taxon>Boraginoideae</taxon>
        <taxon>Lithospermeae</taxon>
        <taxon>Lithospermum</taxon>
    </lineage>
</organism>
<dbReference type="GO" id="GO:0006367">
    <property type="term" value="P:transcription initiation at RNA polymerase II promoter"/>
    <property type="evidence" value="ECO:0007669"/>
    <property type="project" value="InterPro"/>
</dbReference>
<name>A0AAV3P8W4_LITER</name>
<evidence type="ECO:0000256" key="4">
    <source>
        <dbReference type="SAM" id="MobiDB-lite"/>
    </source>
</evidence>
<dbReference type="InterPro" id="IPR002853">
    <property type="entry name" value="TFIIE_asu"/>
</dbReference>
<evidence type="ECO:0000313" key="6">
    <source>
        <dbReference type="EMBL" id="GAA0148045.1"/>
    </source>
</evidence>
<feature type="region of interest" description="Disordered" evidence="4">
    <location>
        <begin position="355"/>
        <end position="381"/>
    </location>
</feature>
<reference evidence="6 7" key="1">
    <citation type="submission" date="2024-01" db="EMBL/GenBank/DDBJ databases">
        <title>The complete chloroplast genome sequence of Lithospermum erythrorhizon: insights into the phylogenetic relationship among Boraginaceae species and the maternal lineages of purple gromwells.</title>
        <authorList>
            <person name="Okada T."/>
            <person name="Watanabe K."/>
        </authorList>
    </citation>
    <scope>NUCLEOTIDE SEQUENCE [LARGE SCALE GENOMIC DNA]</scope>
</reference>
<dbReference type="PROSITE" id="PS51344">
    <property type="entry name" value="HTH_TFE_IIE"/>
    <property type="match status" value="1"/>
</dbReference>
<dbReference type="PANTHER" id="PTHR13097">
    <property type="entry name" value="TRANSCRIPTION INITIATION FACTOR IIE, ALPHA SUBUNIT"/>
    <property type="match status" value="1"/>
</dbReference>
<comment type="similarity">
    <text evidence="1">Belongs to the TFIIE alpha subunit family.</text>
</comment>
<evidence type="ECO:0000259" key="5">
    <source>
        <dbReference type="PROSITE" id="PS51344"/>
    </source>
</evidence>
<dbReference type="Gene3D" id="3.30.40.10">
    <property type="entry name" value="Zinc/RING finger domain, C3HC4 (zinc finger)"/>
    <property type="match status" value="1"/>
</dbReference>
<keyword evidence="2" id="KW-0805">Transcription regulation</keyword>
<dbReference type="InterPro" id="IPR013083">
    <property type="entry name" value="Znf_RING/FYVE/PHD"/>
</dbReference>
<feature type="compositionally biased region" description="Polar residues" evidence="4">
    <location>
        <begin position="404"/>
        <end position="415"/>
    </location>
</feature>
<dbReference type="InterPro" id="IPR017919">
    <property type="entry name" value="TFIIE/TFIIEa_HTH"/>
</dbReference>
<evidence type="ECO:0000256" key="3">
    <source>
        <dbReference type="ARBA" id="ARBA00023163"/>
    </source>
</evidence>
<comment type="caution">
    <text evidence="6">The sequence shown here is derived from an EMBL/GenBank/DDBJ whole genome shotgun (WGS) entry which is preliminary data.</text>
</comment>